<dbReference type="Proteomes" id="UP000015453">
    <property type="component" value="Unassembled WGS sequence"/>
</dbReference>
<reference evidence="1 2" key="1">
    <citation type="journal article" date="2013" name="BMC Genomics">
        <title>The miniature genome of a carnivorous plant Genlisea aurea contains a low number of genes and short non-coding sequences.</title>
        <authorList>
            <person name="Leushkin E.V."/>
            <person name="Sutormin R.A."/>
            <person name="Nabieva E.R."/>
            <person name="Penin A.A."/>
            <person name="Kondrashov A.S."/>
            <person name="Logacheva M.D."/>
        </authorList>
    </citation>
    <scope>NUCLEOTIDE SEQUENCE [LARGE SCALE GENOMIC DNA]</scope>
</reference>
<proteinExistence type="predicted"/>
<evidence type="ECO:0000313" key="2">
    <source>
        <dbReference type="Proteomes" id="UP000015453"/>
    </source>
</evidence>
<accession>S8BUB6</accession>
<dbReference type="EMBL" id="AUSU01009445">
    <property type="protein sequence ID" value="EPS58200.1"/>
    <property type="molecule type" value="Genomic_DNA"/>
</dbReference>
<name>S8BUB6_9LAMI</name>
<evidence type="ECO:0000313" key="1">
    <source>
        <dbReference type="EMBL" id="EPS58200.1"/>
    </source>
</evidence>
<gene>
    <name evidence="1" type="ORF">M569_16617</name>
</gene>
<organism evidence="1 2">
    <name type="scientific">Genlisea aurea</name>
    <dbReference type="NCBI Taxonomy" id="192259"/>
    <lineage>
        <taxon>Eukaryota</taxon>
        <taxon>Viridiplantae</taxon>
        <taxon>Streptophyta</taxon>
        <taxon>Embryophyta</taxon>
        <taxon>Tracheophyta</taxon>
        <taxon>Spermatophyta</taxon>
        <taxon>Magnoliopsida</taxon>
        <taxon>eudicotyledons</taxon>
        <taxon>Gunneridae</taxon>
        <taxon>Pentapetalae</taxon>
        <taxon>asterids</taxon>
        <taxon>lamiids</taxon>
        <taxon>Lamiales</taxon>
        <taxon>Lentibulariaceae</taxon>
        <taxon>Genlisea</taxon>
    </lineage>
</organism>
<dbReference type="AlphaFoldDB" id="S8BUB6"/>
<sequence>MCGIETRSCFKDFHEIRFYSESCKLVDVDWFTVGDMESDAFCISFNKRIFSLRVSSIELGTLKRELDSPVDEKMEFDLPYAWRCTDCSSPLDADPYDGHFGHCSSLGEIALAPELEAAEHLLVYSTCRAEEASFAFDLSTGCSVRIAVVDSRLAVDSFVDNIAPERFFYAVNTRLSRIF</sequence>
<comment type="caution">
    <text evidence="1">The sequence shown here is derived from an EMBL/GenBank/DDBJ whole genome shotgun (WGS) entry which is preliminary data.</text>
</comment>
<protein>
    <submittedName>
        <fullName evidence="1">Uncharacterized protein</fullName>
    </submittedName>
</protein>
<keyword evidence="2" id="KW-1185">Reference proteome</keyword>